<protein>
    <recommendedName>
        <fullName evidence="3">Nucleotidyltransferase</fullName>
    </recommendedName>
</protein>
<comment type="caution">
    <text evidence="1">The sequence shown here is derived from an EMBL/GenBank/DDBJ whole genome shotgun (WGS) entry which is preliminary data.</text>
</comment>
<dbReference type="Pfam" id="PF10127">
    <property type="entry name" value="RlaP"/>
    <property type="match status" value="1"/>
</dbReference>
<sequence length="246" mass="27889">MQEIKPYIIGEIGSYAHGLNNAQSDHDYIGVYADPPEVIIGLKSAKDAIRDRDKPEGVKSTAGDSETTYYPLRQYVYQVVKGNPTMMTLLFTPTLTMPDTIGLQANRELFLSRIIATTHVGYAESMAARIKGEKAPRTNRPELIEAHGFDTKACFHAIRLLIQGHEMLTRQTMTMPMHDLAREFLLGVRNGEYSQARCLEEIEFWRDRIAEAGETSKLPEKPDMAKVNTYLVDTHRQMWAWDTVPV</sequence>
<proteinExistence type="predicted"/>
<dbReference type="PANTHER" id="PTHR34817:SF1">
    <property type="entry name" value="NUCLEOTIDYLTRANSFERASE"/>
    <property type="match status" value="1"/>
</dbReference>
<dbReference type="Proteomes" id="UP000216063">
    <property type="component" value="Unassembled WGS sequence"/>
</dbReference>
<evidence type="ECO:0000313" key="1">
    <source>
        <dbReference type="EMBL" id="OYN81797.1"/>
    </source>
</evidence>
<accession>A0A255DQS0</accession>
<dbReference type="AlphaFoldDB" id="A0A255DQS0"/>
<gene>
    <name evidence="1" type="ORF">CG716_05500</name>
</gene>
<keyword evidence="2" id="KW-1185">Reference proteome</keyword>
<organism evidence="1 2">
    <name type="scientific">Mycolicibacterium sphagni</name>
    <dbReference type="NCBI Taxonomy" id="1786"/>
    <lineage>
        <taxon>Bacteria</taxon>
        <taxon>Bacillati</taxon>
        <taxon>Actinomycetota</taxon>
        <taxon>Actinomycetes</taxon>
        <taxon>Mycobacteriales</taxon>
        <taxon>Mycobacteriaceae</taxon>
        <taxon>Mycolicibacterium</taxon>
    </lineage>
</organism>
<evidence type="ECO:0000313" key="2">
    <source>
        <dbReference type="Proteomes" id="UP000216063"/>
    </source>
</evidence>
<reference evidence="1 2" key="1">
    <citation type="submission" date="2017-07" db="EMBL/GenBank/DDBJ databases">
        <title>The new phylogeny of genus Mycobacterium.</title>
        <authorList>
            <person name="Tortoli E."/>
            <person name="Trovato A."/>
            <person name="Cirillo D.M."/>
        </authorList>
    </citation>
    <scope>NUCLEOTIDE SEQUENCE [LARGE SCALE GENOMIC DNA]</scope>
    <source>
        <strain evidence="1 2">ATCC 33027</strain>
    </source>
</reference>
<dbReference type="OrthoDB" id="243791at2"/>
<dbReference type="RefSeq" id="WP_094477213.1">
    <property type="nucleotide sequence ID" value="NZ_NOZR01000003.1"/>
</dbReference>
<dbReference type="EMBL" id="NOZR01000003">
    <property type="protein sequence ID" value="OYN81797.1"/>
    <property type="molecule type" value="Genomic_DNA"/>
</dbReference>
<name>A0A255DQS0_9MYCO</name>
<evidence type="ECO:0008006" key="3">
    <source>
        <dbReference type="Google" id="ProtNLM"/>
    </source>
</evidence>
<dbReference type="PANTHER" id="PTHR34817">
    <property type="entry name" value="NUCLEOTIDYLTRANSFERASE"/>
    <property type="match status" value="1"/>
</dbReference>
<dbReference type="InterPro" id="IPR018775">
    <property type="entry name" value="RlaP"/>
</dbReference>